<dbReference type="RefSeq" id="WP_070503141.1">
    <property type="nucleotide sequence ID" value="NZ_PNGG01000001.1"/>
</dbReference>
<dbReference type="InterPro" id="IPR000424">
    <property type="entry name" value="Primosome_PriB/ssb"/>
</dbReference>
<gene>
    <name evidence="5" type="ORF">CJ235_00570</name>
</gene>
<proteinExistence type="inferred from homology"/>
<dbReference type="HAMAP" id="MF_00984">
    <property type="entry name" value="SSB"/>
    <property type="match status" value="1"/>
</dbReference>
<evidence type="ECO:0000256" key="2">
    <source>
        <dbReference type="HAMAP-Rule" id="MF_00984"/>
    </source>
</evidence>
<keyword evidence="1 2" id="KW-0238">DNA-binding</keyword>
<dbReference type="PIRSF" id="PIRSF002070">
    <property type="entry name" value="SSB"/>
    <property type="match status" value="1"/>
</dbReference>
<dbReference type="GO" id="GO:0006260">
    <property type="term" value="P:DNA replication"/>
    <property type="evidence" value="ECO:0007669"/>
    <property type="project" value="InterPro"/>
</dbReference>
<feature type="region of interest" description="Disordered" evidence="4">
    <location>
        <begin position="103"/>
        <end position="140"/>
    </location>
</feature>
<evidence type="ECO:0000313" key="6">
    <source>
        <dbReference type="Proteomes" id="UP000235748"/>
    </source>
</evidence>
<feature type="compositionally biased region" description="Polar residues" evidence="4">
    <location>
        <begin position="120"/>
        <end position="133"/>
    </location>
</feature>
<evidence type="ECO:0000256" key="1">
    <source>
        <dbReference type="ARBA" id="ARBA00023125"/>
    </source>
</evidence>
<evidence type="ECO:0000313" key="5">
    <source>
        <dbReference type="EMBL" id="PMC20198.1"/>
    </source>
</evidence>
<dbReference type="AlphaFoldDB" id="A0A2N6QKI9"/>
<feature type="compositionally biased region" description="Low complexity" evidence="4">
    <location>
        <begin position="105"/>
        <end position="119"/>
    </location>
</feature>
<dbReference type="InterPro" id="IPR011344">
    <property type="entry name" value="ssDNA-bd"/>
</dbReference>
<dbReference type="GO" id="GO:0009295">
    <property type="term" value="C:nucleoid"/>
    <property type="evidence" value="ECO:0007669"/>
    <property type="project" value="TreeGrafter"/>
</dbReference>
<comment type="subunit">
    <text evidence="2">Homotetramer.</text>
</comment>
<reference evidence="5 6" key="1">
    <citation type="submission" date="2017-09" db="EMBL/GenBank/DDBJ databases">
        <title>Bacterial strain isolated from the female urinary microbiota.</title>
        <authorList>
            <person name="Thomas-White K."/>
            <person name="Kumar N."/>
            <person name="Forster S."/>
            <person name="Putonti C."/>
            <person name="Lawley T."/>
            <person name="Wolfe A.J."/>
        </authorList>
    </citation>
    <scope>NUCLEOTIDE SEQUENCE [LARGE SCALE GENOMIC DNA]</scope>
    <source>
        <strain evidence="5 6">UMB0834</strain>
    </source>
</reference>
<evidence type="ECO:0000256" key="4">
    <source>
        <dbReference type="SAM" id="MobiDB-lite"/>
    </source>
</evidence>
<dbReference type="PANTHER" id="PTHR10302:SF27">
    <property type="entry name" value="SINGLE-STRANDED DNA-BINDING PROTEIN"/>
    <property type="match status" value="1"/>
</dbReference>
<protein>
    <recommendedName>
        <fullName evidence="2 3">Single-stranded DNA-binding protein</fullName>
        <shortName evidence="2">SSB</shortName>
    </recommendedName>
</protein>
<dbReference type="PROSITE" id="PS50935">
    <property type="entry name" value="SSB"/>
    <property type="match status" value="1"/>
</dbReference>
<dbReference type="GO" id="GO:0003697">
    <property type="term" value="F:single-stranded DNA binding"/>
    <property type="evidence" value="ECO:0007669"/>
    <property type="project" value="UniProtKB-UniRule"/>
</dbReference>
<name>A0A2N6QKI9_9STAP</name>
<evidence type="ECO:0000256" key="3">
    <source>
        <dbReference type="PIRNR" id="PIRNR002070"/>
    </source>
</evidence>
<dbReference type="CDD" id="cd04496">
    <property type="entry name" value="SSB_OBF"/>
    <property type="match status" value="1"/>
</dbReference>
<dbReference type="InterPro" id="IPR012340">
    <property type="entry name" value="NA-bd_OB-fold"/>
</dbReference>
<dbReference type="Proteomes" id="UP000235748">
    <property type="component" value="Unassembled WGS sequence"/>
</dbReference>
<comment type="caution">
    <text evidence="5">The sequence shown here is derived from an EMBL/GenBank/DDBJ whole genome shotgun (WGS) entry which is preliminary data.</text>
</comment>
<sequence length="140" mass="15743">MNSISLIGNLVNNPQTYGENNNVVKFMVAVQRPFKDKQTGEYESDFVPCIAFSKTAEIISNNFNKGNKIGITGRWQSGKFEKDGQTIYTNDCVVENVTFVESKSKQQNNQSNQSFNAKQPVSQDDNPFENTDISESELPF</sequence>
<dbReference type="Gene3D" id="2.40.50.140">
    <property type="entry name" value="Nucleic acid-binding proteins"/>
    <property type="match status" value="1"/>
</dbReference>
<dbReference type="PANTHER" id="PTHR10302">
    <property type="entry name" value="SINGLE-STRANDED DNA-BINDING PROTEIN"/>
    <property type="match status" value="1"/>
</dbReference>
<dbReference type="SUPFAM" id="SSF50249">
    <property type="entry name" value="Nucleic acid-binding proteins"/>
    <property type="match status" value="1"/>
</dbReference>
<organism evidence="5 6">
    <name type="scientific">Staphylococcus pettenkoferi</name>
    <dbReference type="NCBI Taxonomy" id="170573"/>
    <lineage>
        <taxon>Bacteria</taxon>
        <taxon>Bacillati</taxon>
        <taxon>Bacillota</taxon>
        <taxon>Bacilli</taxon>
        <taxon>Bacillales</taxon>
        <taxon>Staphylococcaceae</taxon>
        <taxon>Staphylococcus</taxon>
    </lineage>
</organism>
<dbReference type="NCBIfam" id="TIGR00621">
    <property type="entry name" value="ssb"/>
    <property type="match status" value="1"/>
</dbReference>
<dbReference type="Pfam" id="PF00436">
    <property type="entry name" value="SSB"/>
    <property type="match status" value="1"/>
</dbReference>
<comment type="caution">
    <text evidence="2">Lacks conserved residue(s) required for the propagation of feature annotation.</text>
</comment>
<dbReference type="EMBL" id="PNGG01000001">
    <property type="protein sequence ID" value="PMC20198.1"/>
    <property type="molecule type" value="Genomic_DNA"/>
</dbReference>
<accession>A0A2N6QKI9</accession>